<dbReference type="Proteomes" id="UP001164472">
    <property type="component" value="Chromosome"/>
</dbReference>
<sequence length="650" mass="72550">MTRDVMRLMQVVILLVAGSQVWASDLEALNLYQNAVEAAESKQWDQADRLVNEALAIRRYDGRLTIDKARSYRPTKGSRRLAFQMSVETEHHDYYPNRLKSKIDKNKQALFDRVRFKHKQLTPPKLQLQAEMIDEDGDGFFQPGERVTLNIDVLNKGGKAHEVVVYLKPKSNHLPFSLERYQVGELAAETVYSFNKEFTLPKSFSASSVDIDIRMDELDGFSGNPLRVSTNVSKFDSPELAIIKNSNSVAKVQIGKVSTFEFQLENKNNWSVRDYPLEVMVKGGGFSVVNKSWHSPIKIIRPGEKINLQLRLKTSPMTKPDQLGQLKLVTPESKRDTVNNALAQVELRSVDTAVYGQVSAGAAYPVTMSKVGKIIEDGYLPSFATNRNKKPNSYALIIGNSDYKNVPTLPVPFAVNDAAAMKQLFTRTMGIAEQNIIYLENSSLGDIQGQLGLNGGQGLFHKMVGADPVVDQVYVYYSGHGVPAKNKQWNAYLMMTDSVVDNIESTGYPLDTLYQQLSLLNAKNIYVFLDACFSGRTGEVGDKTLFKDTSFAQVIQPLLPDLKDPRISVISAAGENDMGLWLLQAKQGLFTTYLARGLSGEADDGDKTLHLEELFDYVSRKVEGAAARLKRSQSPTLNREQNTVLVQYGF</sequence>
<dbReference type="KEGG" id="asem:NNL22_08465"/>
<dbReference type="EMBL" id="CP101527">
    <property type="protein sequence ID" value="UZW76600.1"/>
    <property type="molecule type" value="Genomic_DNA"/>
</dbReference>
<gene>
    <name evidence="2" type="ORF">NNL22_08465</name>
</gene>
<proteinExistence type="predicted"/>
<feature type="domain" description="Peptidase C14 caspase" evidence="1">
    <location>
        <begin position="394"/>
        <end position="643"/>
    </location>
</feature>
<evidence type="ECO:0000313" key="3">
    <source>
        <dbReference type="Proteomes" id="UP001164472"/>
    </source>
</evidence>
<dbReference type="Gene3D" id="3.40.50.1460">
    <property type="match status" value="1"/>
</dbReference>
<evidence type="ECO:0000259" key="1">
    <source>
        <dbReference type="Pfam" id="PF00656"/>
    </source>
</evidence>
<dbReference type="GO" id="GO:0004197">
    <property type="term" value="F:cysteine-type endopeptidase activity"/>
    <property type="evidence" value="ECO:0007669"/>
    <property type="project" value="InterPro"/>
</dbReference>
<dbReference type="GO" id="GO:0006508">
    <property type="term" value="P:proteolysis"/>
    <property type="evidence" value="ECO:0007669"/>
    <property type="project" value="InterPro"/>
</dbReference>
<evidence type="ECO:0000313" key="2">
    <source>
        <dbReference type="EMBL" id="UZW76600.1"/>
    </source>
</evidence>
<name>A0A9E8HLP0_9ALTE</name>
<protein>
    <submittedName>
        <fullName evidence="2">Caspase family protein</fullName>
    </submittedName>
</protein>
<organism evidence="2 3">
    <name type="scientific">Alkalimarinus sediminis</name>
    <dbReference type="NCBI Taxonomy" id="1632866"/>
    <lineage>
        <taxon>Bacteria</taxon>
        <taxon>Pseudomonadati</taxon>
        <taxon>Pseudomonadota</taxon>
        <taxon>Gammaproteobacteria</taxon>
        <taxon>Alteromonadales</taxon>
        <taxon>Alteromonadaceae</taxon>
        <taxon>Alkalimarinus</taxon>
    </lineage>
</organism>
<keyword evidence="3" id="KW-1185">Reference proteome</keyword>
<accession>A0A9E8HLP0</accession>
<dbReference type="RefSeq" id="WP_251812776.1">
    <property type="nucleotide sequence ID" value="NZ_CP101527.1"/>
</dbReference>
<dbReference type="InterPro" id="IPR029030">
    <property type="entry name" value="Caspase-like_dom_sf"/>
</dbReference>
<dbReference type="SUPFAM" id="SSF52129">
    <property type="entry name" value="Caspase-like"/>
    <property type="match status" value="1"/>
</dbReference>
<dbReference type="InterPro" id="IPR011600">
    <property type="entry name" value="Pept_C14_caspase"/>
</dbReference>
<dbReference type="Pfam" id="PF00656">
    <property type="entry name" value="Peptidase_C14"/>
    <property type="match status" value="1"/>
</dbReference>
<dbReference type="AlphaFoldDB" id="A0A9E8HLP0"/>
<reference evidence="2" key="1">
    <citation type="submission" date="2022-07" db="EMBL/GenBank/DDBJ databases">
        <title>Alkalimarinus sp. nov., isolated from gut of a Alitta virens.</title>
        <authorList>
            <person name="Yang A.I."/>
            <person name="Shin N.-R."/>
        </authorList>
    </citation>
    <scope>NUCLEOTIDE SEQUENCE</scope>
    <source>
        <strain evidence="2">FA028</strain>
    </source>
</reference>